<dbReference type="RefSeq" id="WP_152158663.1">
    <property type="nucleotide sequence ID" value="NZ_WEHX01000059.1"/>
</dbReference>
<feature type="binding site" evidence="13">
    <location>
        <position position="33"/>
    </location>
    <ligand>
        <name>NAD(+)</name>
        <dbReference type="ChEBI" id="CHEBI:57540"/>
    </ligand>
</feature>
<dbReference type="HAMAP" id="MF_00102">
    <property type="entry name" value="DapB"/>
    <property type="match status" value="1"/>
</dbReference>
<dbReference type="InterPro" id="IPR022663">
    <property type="entry name" value="DapB_C"/>
</dbReference>
<dbReference type="InterPro" id="IPR036291">
    <property type="entry name" value="NAD(P)-bd_dom_sf"/>
</dbReference>
<reference evidence="16 17" key="1">
    <citation type="submission" date="2019-10" db="EMBL/GenBank/DDBJ databases">
        <title>Genome diversity of Sutterella seckii.</title>
        <authorList>
            <person name="Chaplin A.V."/>
            <person name="Sokolova S.R."/>
            <person name="Mosin K.A."/>
            <person name="Ivanova E.L."/>
            <person name="Kochetkova T.O."/>
            <person name="Goltsov A.Y."/>
            <person name="Trofimov D.Y."/>
            <person name="Efimov B.A."/>
        </authorList>
    </citation>
    <scope>NUCLEOTIDE SEQUENCE [LARGE SCALE GENOMIC DNA]</scope>
    <source>
        <strain evidence="16 17">ASD393</strain>
    </source>
</reference>
<comment type="caution">
    <text evidence="13">Was originally thought to be a dihydrodipicolinate reductase (DHDPR), catalyzing the conversion of dihydrodipicolinate to tetrahydrodipicolinate. However, it was shown in E.coli that the substrate of the enzymatic reaction is not dihydrodipicolinate (DHDP) but in fact (2S,4S)-4-hydroxy-2,3,4,5-tetrahydrodipicolinic acid (HTPA), the product released by the DapA-catalyzed reaction.</text>
</comment>
<dbReference type="PIRSF" id="PIRSF000161">
    <property type="entry name" value="DHPR"/>
    <property type="match status" value="1"/>
</dbReference>
<comment type="similarity">
    <text evidence="1 13">Belongs to the DapB family.</text>
</comment>
<evidence type="ECO:0000256" key="3">
    <source>
        <dbReference type="ARBA" id="ARBA00022605"/>
    </source>
</evidence>
<dbReference type="SUPFAM" id="SSF51735">
    <property type="entry name" value="NAD(P)-binding Rossmann-fold domains"/>
    <property type="match status" value="1"/>
</dbReference>
<dbReference type="Pfam" id="PF05173">
    <property type="entry name" value="DapB_C"/>
    <property type="match status" value="1"/>
</dbReference>
<evidence type="ECO:0000256" key="9">
    <source>
        <dbReference type="ARBA" id="ARBA00037922"/>
    </source>
</evidence>
<dbReference type="EC" id="1.17.1.8" evidence="10 13"/>
<dbReference type="InterPro" id="IPR000846">
    <property type="entry name" value="DapB_N"/>
</dbReference>
<feature type="domain" description="Dihydrodipicolinate reductase N-terminal" evidence="14">
    <location>
        <begin position="1"/>
        <end position="100"/>
    </location>
</feature>
<feature type="binding site" evidence="13">
    <location>
        <begin position="73"/>
        <end position="75"/>
    </location>
    <ligand>
        <name>NAD(+)</name>
        <dbReference type="ChEBI" id="CHEBI:57540"/>
    </ligand>
</feature>
<keyword evidence="5 13" id="KW-0220">Diaminopimelate biosynthesis</keyword>
<evidence type="ECO:0000256" key="6">
    <source>
        <dbReference type="ARBA" id="ARBA00023002"/>
    </source>
</evidence>
<keyword evidence="2 13" id="KW-0963">Cytoplasm</keyword>
<feature type="binding site" evidence="13">
    <location>
        <begin position="97"/>
        <end position="100"/>
    </location>
    <ligand>
        <name>NAD(+)</name>
        <dbReference type="ChEBI" id="CHEBI:57540"/>
    </ligand>
</feature>
<evidence type="ECO:0000256" key="7">
    <source>
        <dbReference type="ARBA" id="ARBA00023027"/>
    </source>
</evidence>
<evidence type="ECO:0000256" key="13">
    <source>
        <dbReference type="HAMAP-Rule" id="MF_00102"/>
    </source>
</evidence>
<dbReference type="GO" id="GO:0009089">
    <property type="term" value="P:lysine biosynthetic process via diaminopimelate"/>
    <property type="evidence" value="ECO:0007669"/>
    <property type="project" value="UniProtKB-UniRule"/>
</dbReference>
<comment type="catalytic activity">
    <reaction evidence="11 13">
        <text>(S)-2,3,4,5-tetrahydrodipicolinate + NADP(+) + H2O = (2S,4S)-4-hydroxy-2,3,4,5-tetrahydrodipicolinate + NADPH + H(+)</text>
        <dbReference type="Rhea" id="RHEA:35331"/>
        <dbReference type="ChEBI" id="CHEBI:15377"/>
        <dbReference type="ChEBI" id="CHEBI:15378"/>
        <dbReference type="ChEBI" id="CHEBI:16845"/>
        <dbReference type="ChEBI" id="CHEBI:57783"/>
        <dbReference type="ChEBI" id="CHEBI:58349"/>
        <dbReference type="ChEBI" id="CHEBI:67139"/>
        <dbReference type="EC" id="1.17.1.8"/>
    </reaction>
</comment>
<feature type="active site" description="Proton donor/acceptor" evidence="13">
    <location>
        <position position="130"/>
    </location>
</feature>
<keyword evidence="4 13" id="KW-0521">NADP</keyword>
<dbReference type="UniPathway" id="UPA00034">
    <property type="reaction ID" value="UER00018"/>
</dbReference>
<dbReference type="Proteomes" id="UP000430564">
    <property type="component" value="Unassembled WGS sequence"/>
</dbReference>
<dbReference type="GO" id="GO:0050661">
    <property type="term" value="F:NADP binding"/>
    <property type="evidence" value="ECO:0007669"/>
    <property type="project" value="UniProtKB-UniRule"/>
</dbReference>
<evidence type="ECO:0000313" key="17">
    <source>
        <dbReference type="Proteomes" id="UP000430564"/>
    </source>
</evidence>
<feature type="active site" description="Proton donor" evidence="13">
    <location>
        <position position="134"/>
    </location>
</feature>
<dbReference type="Pfam" id="PF01113">
    <property type="entry name" value="DapB_N"/>
    <property type="match status" value="1"/>
</dbReference>
<protein>
    <recommendedName>
        <fullName evidence="10 13">4-hydroxy-tetrahydrodipicolinate reductase</fullName>
        <shortName evidence="13">HTPA reductase</shortName>
        <ecNumber evidence="10 13">1.17.1.8</ecNumber>
    </recommendedName>
</protein>
<comment type="catalytic activity">
    <reaction evidence="12 13">
        <text>(S)-2,3,4,5-tetrahydrodipicolinate + NAD(+) + H2O = (2S,4S)-4-hydroxy-2,3,4,5-tetrahydrodipicolinate + NADH + H(+)</text>
        <dbReference type="Rhea" id="RHEA:35323"/>
        <dbReference type="ChEBI" id="CHEBI:15377"/>
        <dbReference type="ChEBI" id="CHEBI:15378"/>
        <dbReference type="ChEBI" id="CHEBI:16845"/>
        <dbReference type="ChEBI" id="CHEBI:57540"/>
        <dbReference type="ChEBI" id="CHEBI:57945"/>
        <dbReference type="ChEBI" id="CHEBI:67139"/>
        <dbReference type="EC" id="1.17.1.8"/>
    </reaction>
</comment>
<feature type="binding site" evidence="13">
    <location>
        <position position="131"/>
    </location>
    <ligand>
        <name>(S)-2,3,4,5-tetrahydrodipicolinate</name>
        <dbReference type="ChEBI" id="CHEBI:16845"/>
    </ligand>
</feature>
<feature type="binding site" evidence="13">
    <location>
        <begin position="140"/>
        <end position="141"/>
    </location>
    <ligand>
        <name>(S)-2,3,4,5-tetrahydrodipicolinate</name>
        <dbReference type="ChEBI" id="CHEBI:16845"/>
    </ligand>
</feature>
<dbReference type="Gene3D" id="3.30.360.10">
    <property type="entry name" value="Dihydrodipicolinate Reductase, domain 2"/>
    <property type="match status" value="1"/>
</dbReference>
<dbReference type="EMBL" id="WEHX01000059">
    <property type="protein sequence ID" value="KAB7657239.1"/>
    <property type="molecule type" value="Genomic_DNA"/>
</dbReference>
<dbReference type="GO" id="GO:0005737">
    <property type="term" value="C:cytoplasm"/>
    <property type="evidence" value="ECO:0007669"/>
    <property type="project" value="UniProtKB-SubCell"/>
</dbReference>
<keyword evidence="6 13" id="KW-0560">Oxidoreductase</keyword>
<evidence type="ECO:0000256" key="11">
    <source>
        <dbReference type="ARBA" id="ARBA00049080"/>
    </source>
</evidence>
<comment type="caution">
    <text evidence="13">Lacks conserved residue(s) required for the propagation of feature annotation.</text>
</comment>
<proteinExistence type="inferred from homology"/>
<dbReference type="InterPro" id="IPR023940">
    <property type="entry name" value="DHDPR_bac"/>
</dbReference>
<evidence type="ECO:0000256" key="10">
    <source>
        <dbReference type="ARBA" id="ARBA00038983"/>
    </source>
</evidence>
<dbReference type="PROSITE" id="PS01298">
    <property type="entry name" value="DAPB"/>
    <property type="match status" value="1"/>
</dbReference>
<sequence length="236" mass="25171">MKIALVGMGRMGKMIASCAEERGIEVAGAYLAENIDELANLGRVDALIDFSSPAALPAVAAYIRRTGAALVCGTTGYSAEEAAEIRSLAECAPVILSANYSVGVAVLKHLSAQAAKLLGDDFDIEIVETHHRMKADAPSGTAKLLLRAIDPEGKRRTVYGREGMMKREGNEIGVHAVRGGTVAGVHTVSFFGPDEELSLTHRAESRRIFALGAIKAGERLKDRAPGWYTMDDLLFS</sequence>
<feature type="domain" description="Dihydrodipicolinate reductase C-terminal" evidence="15">
    <location>
        <begin position="103"/>
        <end position="234"/>
    </location>
</feature>
<comment type="caution">
    <text evidence="16">The sequence shown here is derived from an EMBL/GenBank/DDBJ whole genome shotgun (WGS) entry which is preliminary data.</text>
</comment>
<dbReference type="Gene3D" id="3.40.50.720">
    <property type="entry name" value="NAD(P)-binding Rossmann-like Domain"/>
    <property type="match status" value="1"/>
</dbReference>
<evidence type="ECO:0000256" key="4">
    <source>
        <dbReference type="ARBA" id="ARBA00022857"/>
    </source>
</evidence>
<dbReference type="PANTHER" id="PTHR20836:SF0">
    <property type="entry name" value="4-HYDROXY-TETRAHYDRODIPICOLINATE REDUCTASE 1, CHLOROPLASTIC-RELATED"/>
    <property type="match status" value="1"/>
</dbReference>
<evidence type="ECO:0000256" key="2">
    <source>
        <dbReference type="ARBA" id="ARBA00022490"/>
    </source>
</evidence>
<gene>
    <name evidence="13 16" type="primary">dapB</name>
    <name evidence="16" type="ORF">GBM95_08280</name>
</gene>
<comment type="subunit">
    <text evidence="13">Homotetramer.</text>
</comment>
<dbReference type="GO" id="GO:0008839">
    <property type="term" value="F:4-hydroxy-tetrahydrodipicolinate reductase"/>
    <property type="evidence" value="ECO:0007669"/>
    <property type="project" value="UniProtKB-UniRule"/>
</dbReference>
<comment type="pathway">
    <text evidence="9 13">Amino-acid biosynthesis; L-lysine biosynthesis via DAP pathway; (S)-tetrahydrodipicolinate from L-aspartate: step 4/4.</text>
</comment>
<dbReference type="SUPFAM" id="SSF55347">
    <property type="entry name" value="Glyceraldehyde-3-phosphate dehydrogenase-like, C-terminal domain"/>
    <property type="match status" value="1"/>
</dbReference>
<evidence type="ECO:0000256" key="5">
    <source>
        <dbReference type="ARBA" id="ARBA00022915"/>
    </source>
</evidence>
<organism evidence="16 17">
    <name type="scientific">Sutterella seckii</name>
    <dbReference type="NCBI Taxonomy" id="1944635"/>
    <lineage>
        <taxon>Bacteria</taxon>
        <taxon>Pseudomonadati</taxon>
        <taxon>Pseudomonadota</taxon>
        <taxon>Betaproteobacteria</taxon>
        <taxon>Burkholderiales</taxon>
        <taxon>Sutterellaceae</taxon>
        <taxon>Sutterella</taxon>
    </lineage>
</organism>
<keyword evidence="7 13" id="KW-0520">NAD</keyword>
<evidence type="ECO:0000313" key="16">
    <source>
        <dbReference type="EMBL" id="KAB7657239.1"/>
    </source>
</evidence>
<name>A0A6I1EP12_9BURK</name>
<evidence type="ECO:0000259" key="15">
    <source>
        <dbReference type="Pfam" id="PF05173"/>
    </source>
</evidence>
<dbReference type="GO" id="GO:0019877">
    <property type="term" value="P:diaminopimelate biosynthetic process"/>
    <property type="evidence" value="ECO:0007669"/>
    <property type="project" value="UniProtKB-UniRule"/>
</dbReference>
<dbReference type="CDD" id="cd02274">
    <property type="entry name" value="DHDPR_N"/>
    <property type="match status" value="1"/>
</dbReference>
<dbReference type="NCBIfam" id="TIGR00036">
    <property type="entry name" value="dapB"/>
    <property type="match status" value="1"/>
</dbReference>
<evidence type="ECO:0000256" key="12">
    <source>
        <dbReference type="ARBA" id="ARBA00049396"/>
    </source>
</evidence>
<dbReference type="GO" id="GO:0051287">
    <property type="term" value="F:NAD binding"/>
    <property type="evidence" value="ECO:0007669"/>
    <property type="project" value="UniProtKB-UniRule"/>
</dbReference>
<dbReference type="GO" id="GO:0016726">
    <property type="term" value="F:oxidoreductase activity, acting on CH or CH2 groups, NAD or NADP as acceptor"/>
    <property type="evidence" value="ECO:0007669"/>
    <property type="project" value="UniProtKB-UniRule"/>
</dbReference>
<dbReference type="OrthoDB" id="9790352at2"/>
<dbReference type="PANTHER" id="PTHR20836">
    <property type="entry name" value="DIHYDRODIPICOLINATE REDUCTASE"/>
    <property type="match status" value="1"/>
</dbReference>
<evidence type="ECO:0000256" key="8">
    <source>
        <dbReference type="ARBA" id="ARBA00023154"/>
    </source>
</evidence>
<keyword evidence="3 13" id="KW-0028">Amino-acid biosynthesis</keyword>
<comment type="subcellular location">
    <subcellularLocation>
        <location evidence="13">Cytoplasm</location>
    </subcellularLocation>
</comment>
<comment type="function">
    <text evidence="13">Catalyzes the conversion of 4-hydroxy-tetrahydrodipicolinate (HTPA) to tetrahydrodipicolinate.</text>
</comment>
<evidence type="ECO:0000259" key="14">
    <source>
        <dbReference type="Pfam" id="PF01113"/>
    </source>
</evidence>
<dbReference type="InterPro" id="IPR022664">
    <property type="entry name" value="DapB_N_CS"/>
</dbReference>
<evidence type="ECO:0000256" key="1">
    <source>
        <dbReference type="ARBA" id="ARBA00006642"/>
    </source>
</evidence>
<dbReference type="AlphaFoldDB" id="A0A6I1EP12"/>
<keyword evidence="8 13" id="KW-0457">Lysine biosynthesis</keyword>
<accession>A0A6I1EP12</accession>